<dbReference type="AlphaFoldDB" id="A0A191ZYG8"/>
<reference evidence="2" key="1">
    <citation type="submission" date="2016-06" db="EMBL/GenBank/DDBJ databases">
        <authorList>
            <person name="Xu Y."/>
            <person name="Nagy A."/>
            <person name="Yan X."/>
            <person name="Kim S.W."/>
            <person name="Haley B."/>
            <person name="Liu N.T."/>
            <person name="Nou X."/>
        </authorList>
    </citation>
    <scope>NUCLEOTIDE SEQUENCE [LARGE SCALE GENOMIC DNA]</scope>
    <source>
        <strain evidence="2">ATCC 49129</strain>
    </source>
</reference>
<dbReference type="EMBL" id="CP016022">
    <property type="protein sequence ID" value="ANJ73096.1"/>
    <property type="molecule type" value="Genomic_DNA"/>
</dbReference>
<name>A0A191ZYG8_9RALS</name>
<organism evidence="1 2">
    <name type="scientific">Ralstonia insidiosa</name>
    <dbReference type="NCBI Taxonomy" id="190721"/>
    <lineage>
        <taxon>Bacteria</taxon>
        <taxon>Pseudomonadati</taxon>
        <taxon>Pseudomonadota</taxon>
        <taxon>Betaproteobacteria</taxon>
        <taxon>Burkholderiales</taxon>
        <taxon>Burkholderiaceae</taxon>
        <taxon>Ralstonia</taxon>
    </lineage>
</organism>
<dbReference type="OrthoDB" id="9867491at2"/>
<dbReference type="RefSeq" id="WP_064804247.1">
    <property type="nucleotide sequence ID" value="NZ_CP016022.1"/>
</dbReference>
<proteinExistence type="predicted"/>
<evidence type="ECO:0000313" key="1">
    <source>
        <dbReference type="EMBL" id="ANJ73096.1"/>
    </source>
</evidence>
<evidence type="ECO:0000313" key="2">
    <source>
        <dbReference type="Proteomes" id="UP000078572"/>
    </source>
</evidence>
<gene>
    <name evidence="1" type="ORF">A9Y76_11710</name>
</gene>
<dbReference type="GeneID" id="61526684"/>
<accession>A0A191ZYG8</accession>
<protein>
    <submittedName>
        <fullName evidence="1">Uncharacterized protein</fullName>
    </submittedName>
</protein>
<keyword evidence="2" id="KW-1185">Reference proteome</keyword>
<sequence>MKTNQKKAGIEKIKATIKELGESGVKTTQSNVAQTLGISRQSVSKTLAYNNESNEKYRLSEDELAMFVGQLKSMDTAAKTINELKEVVGYPRTAQSFYKLLCKHEIPFDDSRFASAQRSKARPGGTRHKLINLKEDVSNLTIQELHKLIDCQTSIRSLRVICYRNNIEYKKLSNHKGGKKNV</sequence>
<dbReference type="Proteomes" id="UP000078572">
    <property type="component" value="Chromosome 1"/>
</dbReference>